<dbReference type="KEGG" id="asoc:CB4_00526"/>
<dbReference type="OrthoDB" id="2666971at2"/>
<dbReference type="Gene3D" id="1.50.10.100">
    <property type="entry name" value="Chondroitin AC/alginate lyase"/>
    <property type="match status" value="1"/>
</dbReference>
<evidence type="ECO:0000259" key="5">
    <source>
        <dbReference type="Pfam" id="PF07940"/>
    </source>
</evidence>
<evidence type="ECO:0000313" key="7">
    <source>
        <dbReference type="Proteomes" id="UP000217696"/>
    </source>
</evidence>
<dbReference type="PANTHER" id="PTHR39210:SF1">
    <property type="entry name" value="HEPARIN-SULFATE LYASE"/>
    <property type="match status" value="1"/>
</dbReference>
<dbReference type="Pfam" id="PF07940">
    <property type="entry name" value="Hepar_II_III_C"/>
    <property type="match status" value="1"/>
</dbReference>
<keyword evidence="2" id="KW-0732">Signal</keyword>
<reference evidence="6 7" key="1">
    <citation type="submission" date="2015-12" db="EMBL/GenBank/DDBJ databases">
        <title>Genome sequence of Aneurinibacillus soli.</title>
        <authorList>
            <person name="Lee J.S."/>
            <person name="Lee K.C."/>
            <person name="Kim K.K."/>
            <person name="Lee B.W."/>
        </authorList>
    </citation>
    <scope>NUCLEOTIDE SEQUENCE [LARGE SCALE GENOMIC DNA]</scope>
    <source>
        <strain evidence="6 7">CB4</strain>
    </source>
</reference>
<comment type="subcellular location">
    <subcellularLocation>
        <location evidence="1">Periplasm</location>
    </subcellularLocation>
</comment>
<dbReference type="AlphaFoldDB" id="A0A0U5AZN0"/>
<name>A0A0U5AZN0_9BACL</name>
<protein>
    <submittedName>
        <fullName evidence="6">Heparinase II/III-like protein</fullName>
    </submittedName>
</protein>
<feature type="domain" description="Heparinase II/III-like C-terminal" evidence="5">
    <location>
        <begin position="463"/>
        <end position="625"/>
    </location>
</feature>
<dbReference type="GO" id="GO:0042597">
    <property type="term" value="C:periplasmic space"/>
    <property type="evidence" value="ECO:0007669"/>
    <property type="project" value="UniProtKB-SubCell"/>
</dbReference>
<evidence type="ECO:0000256" key="1">
    <source>
        <dbReference type="ARBA" id="ARBA00004418"/>
    </source>
</evidence>
<gene>
    <name evidence="6" type="ORF">CB4_00526</name>
</gene>
<dbReference type="EMBL" id="AP017312">
    <property type="protein sequence ID" value="BAU26399.1"/>
    <property type="molecule type" value="Genomic_DNA"/>
</dbReference>
<organism evidence="6 7">
    <name type="scientific">Aneurinibacillus soli</name>
    <dbReference type="NCBI Taxonomy" id="1500254"/>
    <lineage>
        <taxon>Bacteria</taxon>
        <taxon>Bacillati</taxon>
        <taxon>Bacillota</taxon>
        <taxon>Bacilli</taxon>
        <taxon>Bacillales</taxon>
        <taxon>Paenibacillaceae</taxon>
        <taxon>Aneurinibacillus group</taxon>
        <taxon>Aneurinibacillus</taxon>
    </lineage>
</organism>
<evidence type="ECO:0000256" key="3">
    <source>
        <dbReference type="ARBA" id="ARBA00022764"/>
    </source>
</evidence>
<dbReference type="InterPro" id="IPR012480">
    <property type="entry name" value="Hepar_II_III_C"/>
</dbReference>
<dbReference type="GO" id="GO:0016829">
    <property type="term" value="F:lyase activity"/>
    <property type="evidence" value="ECO:0007669"/>
    <property type="project" value="UniProtKB-KW"/>
</dbReference>
<dbReference type="InterPro" id="IPR008929">
    <property type="entry name" value="Chondroitin_lyas"/>
</dbReference>
<dbReference type="SUPFAM" id="SSF48230">
    <property type="entry name" value="Chondroitin AC/alginate lyase"/>
    <property type="match status" value="1"/>
</dbReference>
<dbReference type="Gene3D" id="2.70.98.70">
    <property type="match status" value="1"/>
</dbReference>
<dbReference type="RefSeq" id="WP_096463452.1">
    <property type="nucleotide sequence ID" value="NZ_AP017312.1"/>
</dbReference>
<evidence type="ECO:0000256" key="2">
    <source>
        <dbReference type="ARBA" id="ARBA00022729"/>
    </source>
</evidence>
<dbReference type="PANTHER" id="PTHR39210">
    <property type="entry name" value="HEPARIN-SULFATE LYASE"/>
    <property type="match status" value="1"/>
</dbReference>
<accession>A0A0U5AZN0</accession>
<sequence length="997" mass="110604">MIVPRRGFYVNSEQLATARKNIATHPWARRAFKQIETDCDQFLTKWSEEDLYACVLSMHGQTFAYGITGCPHCRKPFPFSGDAERAMFSRFPAKTVTCPSCKTVLPDATYTDEGVGLERNGIGYYPIGMWNFYTAGHLLGGVRDHEGMVTKLVWLYMLTHNEHYARRAAVILDAFAAIYPGTIGPRDFTPFGSTKEMGRLHLLTSIVYRVKVLLAHDYDWLYHLSELNEPSPARALLGLPGTMRDNIEVMLRDYLLTEPGGPEYDLTGGNLTELHNHEADGVRAMLAVGLVLEEPDYLKWGIRASDVFLANALGRDGMYFEGSYGYSMFTGTVLLDMSLLSMRADTAQTASHPFGSYRFFQFAVENPLGLLCQGHLPCYGDWGQDRSNSPTPDPKTMADAYRAALHFYTFSPDDALRNRAAERLCSLYSLAEERLGSKGLDLFLSHPEPHQTASFSLPTSSTFTGQAGILAGRDGTGTTILMRVGPNYTHSHDDILGLSYYAYGKEISADVGYSSYGTNGHYGWTTHSIAHNTVVVNGDRTMKRGQLYKPCTGGTLSFLYEKDGITMFEGSAPNLYGVNAYERAVAIVPLGASSYVLDLFYISGAATCDYTFRAFHEKAELSLATDKIRSTNTPWTLAGVDASRHLYYDAPGQSFGERLTTGETFQPLCKGERAQGWTPEPNNGYGFIHDMQEYKKPADSILQADWVSDQGHTLAWYGLLTGNERIWTGAYPTLDGREKHPVLIVRGTGATMQYVAVFCTRKTKQPPELSHIRQLSTRGVQVTALAVMHESGLIDFWVYSPIRQTMIVQTRFGEWRVTGRCAMVRTNRQGKIVRADCITADEMLFQGIHFEGVHRITSTITDIDYTKRAIRITPPLPVSGNSGYVRIARSSDAQASIYPVEHVQTEVDAAVFILRDDLILSKGTVTSYSRGTLHTTDPLPLAASLTGKIIRGSQGGYGIILAIPSPKSIRIQSENPFSAGETFDIIDIESGFQVEWL</sequence>
<keyword evidence="4" id="KW-0456">Lyase</keyword>
<keyword evidence="7" id="KW-1185">Reference proteome</keyword>
<evidence type="ECO:0000313" key="6">
    <source>
        <dbReference type="EMBL" id="BAU26399.1"/>
    </source>
</evidence>
<evidence type="ECO:0000256" key="4">
    <source>
        <dbReference type="ARBA" id="ARBA00023239"/>
    </source>
</evidence>
<proteinExistence type="predicted"/>
<dbReference type="Proteomes" id="UP000217696">
    <property type="component" value="Chromosome"/>
</dbReference>
<keyword evidence="3" id="KW-0574">Periplasm</keyword>